<dbReference type="EMBL" id="DS995704">
    <property type="protein sequence ID" value="EEQ32080.1"/>
    <property type="molecule type" value="Genomic_DNA"/>
</dbReference>
<evidence type="ECO:0000256" key="3">
    <source>
        <dbReference type="ARBA" id="ARBA00023002"/>
    </source>
</evidence>
<keyword evidence="3" id="KW-0560">Oxidoreductase</keyword>
<dbReference type="OrthoDB" id="191139at2759"/>
<comment type="similarity">
    <text evidence="1">Belongs to the short-chain dehydrogenases/reductases (SDR) family.</text>
</comment>
<dbReference type="AlphaFoldDB" id="C5FQC7"/>
<dbReference type="RefSeq" id="XP_002847162.1">
    <property type="nucleotide sequence ID" value="XM_002847116.1"/>
</dbReference>
<evidence type="ECO:0000313" key="4">
    <source>
        <dbReference type="EMBL" id="EEQ32080.1"/>
    </source>
</evidence>
<dbReference type="PANTHER" id="PTHR24320:SF282">
    <property type="entry name" value="WW DOMAIN-CONTAINING OXIDOREDUCTASE"/>
    <property type="match status" value="1"/>
</dbReference>
<dbReference type="STRING" id="554155.C5FQC7"/>
<evidence type="ECO:0000256" key="2">
    <source>
        <dbReference type="ARBA" id="ARBA00022857"/>
    </source>
</evidence>
<dbReference type="GeneID" id="9223767"/>
<reference evidence="5" key="1">
    <citation type="journal article" date="2012" name="MBio">
        <title>Comparative genome analysis of Trichophyton rubrum and related dermatophytes reveals candidate genes involved in infection.</title>
        <authorList>
            <person name="Martinez D.A."/>
            <person name="Oliver B.G."/>
            <person name="Graeser Y."/>
            <person name="Goldberg J.M."/>
            <person name="Li W."/>
            <person name="Martinez-Rossi N.M."/>
            <person name="Monod M."/>
            <person name="Shelest E."/>
            <person name="Barton R.C."/>
            <person name="Birch E."/>
            <person name="Brakhage A.A."/>
            <person name="Chen Z."/>
            <person name="Gurr S.J."/>
            <person name="Heiman D."/>
            <person name="Heitman J."/>
            <person name="Kosti I."/>
            <person name="Rossi A."/>
            <person name="Saif S."/>
            <person name="Samalova M."/>
            <person name="Saunders C.W."/>
            <person name="Shea T."/>
            <person name="Summerbell R.C."/>
            <person name="Xu J."/>
            <person name="Young S."/>
            <person name="Zeng Q."/>
            <person name="Birren B.W."/>
            <person name="Cuomo C.A."/>
            <person name="White T.C."/>
        </authorList>
    </citation>
    <scope>NUCLEOTIDE SEQUENCE [LARGE SCALE GENOMIC DNA]</scope>
    <source>
        <strain evidence="5">ATCC MYA-4605 / CBS 113480</strain>
    </source>
</reference>
<dbReference type="Gene3D" id="3.40.50.720">
    <property type="entry name" value="NAD(P)-binding Rossmann-like Domain"/>
    <property type="match status" value="1"/>
</dbReference>
<proteinExistence type="inferred from homology"/>
<dbReference type="Proteomes" id="UP000002035">
    <property type="component" value="Unassembled WGS sequence"/>
</dbReference>
<dbReference type="PANTHER" id="PTHR24320">
    <property type="entry name" value="RETINOL DEHYDROGENASE"/>
    <property type="match status" value="1"/>
</dbReference>
<dbReference type="VEuPathDB" id="FungiDB:MCYG_04899"/>
<dbReference type="SUPFAM" id="SSF51735">
    <property type="entry name" value="NAD(P)-binding Rossmann-fold domains"/>
    <property type="match status" value="1"/>
</dbReference>
<dbReference type="PRINTS" id="PR00081">
    <property type="entry name" value="GDHRDH"/>
</dbReference>
<name>C5FQC7_ARTOC</name>
<accession>C5FQC7</accession>
<dbReference type="InterPro" id="IPR036291">
    <property type="entry name" value="NAD(P)-bd_dom_sf"/>
</dbReference>
<evidence type="ECO:0000256" key="1">
    <source>
        <dbReference type="ARBA" id="ARBA00006484"/>
    </source>
</evidence>
<dbReference type="InterPro" id="IPR002347">
    <property type="entry name" value="SDR_fam"/>
</dbReference>
<protein>
    <submittedName>
        <fullName evidence="4">Oxidoreductase</fullName>
    </submittedName>
</protein>
<dbReference type="Pfam" id="PF00106">
    <property type="entry name" value="adh_short"/>
    <property type="match status" value="1"/>
</dbReference>
<evidence type="ECO:0000313" key="5">
    <source>
        <dbReference type="Proteomes" id="UP000002035"/>
    </source>
</evidence>
<gene>
    <name evidence="4" type="ORF">MCYG_04899</name>
</gene>
<keyword evidence="2" id="KW-0521">NADP</keyword>
<sequence>MLEWFFGKSFDPEKDIPSLDGKVILVTGGNAGLGKETILQLAKHHPKEIFLAARTQLKAEDAIQEIKKAVPKSNISYIKLDLTSFTSVTEAAEEFKSRSDRLDILINNAGIMAVPYSKTKENYEIQFGTNHMGHALLTKLLLPTLLSTAEKPGSDVRVINLSSECHYFAPSIIYDQDRLESYHTFRRYGQSKLANILHARELQRRYPSITATALHPGVILTNLYTPQIQSNVLAKFGLPLANLFFKDVPNGAKNQLWAATGPREEVRQSYYWKPVGIASNESIFYARKAGLARELWDWTEEQLKKHE</sequence>
<dbReference type="HOGENOM" id="CLU_010194_44_6_1"/>
<dbReference type="GO" id="GO:0016491">
    <property type="term" value="F:oxidoreductase activity"/>
    <property type="evidence" value="ECO:0007669"/>
    <property type="project" value="UniProtKB-KW"/>
</dbReference>
<keyword evidence="5" id="KW-1185">Reference proteome</keyword>
<organism evidence="4 5">
    <name type="scientific">Arthroderma otae (strain ATCC MYA-4605 / CBS 113480)</name>
    <name type="common">Microsporum canis</name>
    <dbReference type="NCBI Taxonomy" id="554155"/>
    <lineage>
        <taxon>Eukaryota</taxon>
        <taxon>Fungi</taxon>
        <taxon>Dikarya</taxon>
        <taxon>Ascomycota</taxon>
        <taxon>Pezizomycotina</taxon>
        <taxon>Eurotiomycetes</taxon>
        <taxon>Eurotiomycetidae</taxon>
        <taxon>Onygenales</taxon>
        <taxon>Arthrodermataceae</taxon>
        <taxon>Microsporum</taxon>
    </lineage>
</organism>
<dbReference type="OMA" id="NTTWCAT"/>
<dbReference type="eggNOG" id="KOG1208">
    <property type="taxonomic scope" value="Eukaryota"/>
</dbReference>